<name>A0AAD7DQU7_MYCRO</name>
<sequence length="203" mass="22967">MLPPYAPPPPAHPLKSTLSYDYLSGADEICIKRWLSNRLRDPRSGLPHMPGGFPFHYSVDGRGRGSLSYEPYEFCEEIPSSVLHWADLPGPVKHGASSFTTTVKPYMSWRAYVAVRDMSDYRSDLLNLPLLHVELDPTVLNTSYGHLLKNDPTVVLRAMGVSLDKGLPITIKLAEYSHPKQILFFGTDQTRKRHLLHRIKLEC</sequence>
<dbReference type="AlphaFoldDB" id="A0AAD7DQU7"/>
<protein>
    <submittedName>
        <fullName evidence="1">Uncharacterized protein</fullName>
    </submittedName>
</protein>
<dbReference type="Proteomes" id="UP001221757">
    <property type="component" value="Unassembled WGS sequence"/>
</dbReference>
<comment type="caution">
    <text evidence="1">The sequence shown here is derived from an EMBL/GenBank/DDBJ whole genome shotgun (WGS) entry which is preliminary data.</text>
</comment>
<keyword evidence="2" id="KW-1185">Reference proteome</keyword>
<evidence type="ECO:0000313" key="1">
    <source>
        <dbReference type="EMBL" id="KAJ7697602.1"/>
    </source>
</evidence>
<proteinExistence type="predicted"/>
<reference evidence="1" key="1">
    <citation type="submission" date="2023-03" db="EMBL/GenBank/DDBJ databases">
        <title>Massive genome expansion in bonnet fungi (Mycena s.s.) driven by repeated elements and novel gene families across ecological guilds.</title>
        <authorList>
            <consortium name="Lawrence Berkeley National Laboratory"/>
            <person name="Harder C.B."/>
            <person name="Miyauchi S."/>
            <person name="Viragh M."/>
            <person name="Kuo A."/>
            <person name="Thoen E."/>
            <person name="Andreopoulos B."/>
            <person name="Lu D."/>
            <person name="Skrede I."/>
            <person name="Drula E."/>
            <person name="Henrissat B."/>
            <person name="Morin E."/>
            <person name="Kohler A."/>
            <person name="Barry K."/>
            <person name="LaButti K."/>
            <person name="Morin E."/>
            <person name="Salamov A."/>
            <person name="Lipzen A."/>
            <person name="Mereny Z."/>
            <person name="Hegedus B."/>
            <person name="Baldrian P."/>
            <person name="Stursova M."/>
            <person name="Weitz H."/>
            <person name="Taylor A."/>
            <person name="Grigoriev I.V."/>
            <person name="Nagy L.G."/>
            <person name="Martin F."/>
            <person name="Kauserud H."/>
        </authorList>
    </citation>
    <scope>NUCLEOTIDE SEQUENCE</scope>
    <source>
        <strain evidence="1">CBHHK067</strain>
    </source>
</reference>
<organism evidence="1 2">
    <name type="scientific">Mycena rosella</name>
    <name type="common">Pink bonnet</name>
    <name type="synonym">Agaricus rosellus</name>
    <dbReference type="NCBI Taxonomy" id="1033263"/>
    <lineage>
        <taxon>Eukaryota</taxon>
        <taxon>Fungi</taxon>
        <taxon>Dikarya</taxon>
        <taxon>Basidiomycota</taxon>
        <taxon>Agaricomycotina</taxon>
        <taxon>Agaricomycetes</taxon>
        <taxon>Agaricomycetidae</taxon>
        <taxon>Agaricales</taxon>
        <taxon>Marasmiineae</taxon>
        <taxon>Mycenaceae</taxon>
        <taxon>Mycena</taxon>
    </lineage>
</organism>
<gene>
    <name evidence="1" type="ORF">B0H17DRAFT_1130214</name>
</gene>
<evidence type="ECO:0000313" key="2">
    <source>
        <dbReference type="Proteomes" id="UP001221757"/>
    </source>
</evidence>
<dbReference type="EMBL" id="JARKIE010000029">
    <property type="protein sequence ID" value="KAJ7697602.1"/>
    <property type="molecule type" value="Genomic_DNA"/>
</dbReference>
<accession>A0AAD7DQU7</accession>